<keyword evidence="9" id="KW-1185">Reference proteome</keyword>
<dbReference type="InterPro" id="IPR006685">
    <property type="entry name" value="MscS_channel_2nd"/>
</dbReference>
<feature type="transmembrane region" description="Helical" evidence="5">
    <location>
        <begin position="337"/>
        <end position="360"/>
    </location>
</feature>
<dbReference type="OrthoDB" id="9780668at2"/>
<dbReference type="SUPFAM" id="SSF50182">
    <property type="entry name" value="Sm-like ribonucleoproteins"/>
    <property type="match status" value="1"/>
</dbReference>
<dbReference type="InterPro" id="IPR023408">
    <property type="entry name" value="MscS_beta-dom_sf"/>
</dbReference>
<keyword evidence="5" id="KW-1003">Cell membrane</keyword>
<keyword evidence="6" id="KW-0732">Signal</keyword>
<keyword evidence="5" id="KW-0406">Ion transport</keyword>
<dbReference type="Gene3D" id="2.30.30.60">
    <property type="match status" value="1"/>
</dbReference>
<comment type="subcellular location">
    <subcellularLocation>
        <location evidence="5">Cell inner membrane</location>
        <topology evidence="5">Multi-pass membrane protein</topology>
    </subcellularLocation>
    <subcellularLocation>
        <location evidence="1">Membrane</location>
    </subcellularLocation>
</comment>
<comment type="similarity">
    <text evidence="5">Belongs to the MscS (TC 1.A.23) family.</text>
</comment>
<dbReference type="AlphaFoldDB" id="A0A371CGA8"/>
<evidence type="ECO:0000256" key="2">
    <source>
        <dbReference type="ARBA" id="ARBA00022692"/>
    </source>
</evidence>
<evidence type="ECO:0000259" key="7">
    <source>
        <dbReference type="Pfam" id="PF00924"/>
    </source>
</evidence>
<feature type="domain" description="Mechanosensitive ion channel MscS" evidence="7">
    <location>
        <begin position="351"/>
        <end position="417"/>
    </location>
</feature>
<sequence length="454" mass="49679">MANNASNILLRMSLAILLSASAVVSAQDANTDLSQVSAAPVMLDGDPLFSLAGTASFPAEERAANVAKRIRTAAADSAITADDIQATPLEGRILIKAGNQPLVAVFPLDASTEGAPLDEVSNVFLLRIRNAVEQYRARRTTDYLFKASLLAGAALVVTAGLVWLTVILFRRLFAFLDSHYKRMVQDVKIESFEVVRADNIWNLVTGLLRFARLATVLIIAYLGIEFILYRFPWTRGTANILLDVVVEPVTTIISAFLDYLPELVFLIILIAVARYALKLLHLFFRGVEHGRVHIGGFEQEWAQPTYKLLRFFIILLTVVLAYPYIPGSGSAAFQGLSLLLGIMVSLGASSAVSSIVAGYAMTYRRAFRIGDLVVIGEHTGVVREMRLLVTHLRTFHNEEIVLPNSLILNSPVTNLTRSAEENGLLLKATVGIGYETPWRQVEAMLKEAAAAPRA</sequence>
<dbReference type="PANTHER" id="PTHR30221">
    <property type="entry name" value="SMALL-CONDUCTANCE MECHANOSENSITIVE CHANNEL"/>
    <property type="match status" value="1"/>
</dbReference>
<keyword evidence="5" id="KW-0997">Cell inner membrane</keyword>
<evidence type="ECO:0000256" key="4">
    <source>
        <dbReference type="ARBA" id="ARBA00023136"/>
    </source>
</evidence>
<proteinExistence type="inferred from homology"/>
<dbReference type="InterPro" id="IPR010920">
    <property type="entry name" value="LSM_dom_sf"/>
</dbReference>
<feature type="transmembrane region" description="Helical" evidence="5">
    <location>
        <begin position="210"/>
        <end position="231"/>
    </location>
</feature>
<comment type="subunit">
    <text evidence="5">Homoheptamer.</text>
</comment>
<comment type="function">
    <text evidence="5">Mechanosensitive channel that participates in the regulation of osmotic pressure changes within the cell, opening in response to stretch forces in the membrane lipid bilayer, without the need for other proteins. Contributes to normal resistance to hypoosmotic shock. Forms an ion channel of 1.0 nanosiemens conductance with a slight preference for anions.</text>
</comment>
<evidence type="ECO:0000256" key="3">
    <source>
        <dbReference type="ARBA" id="ARBA00022989"/>
    </source>
</evidence>
<protein>
    <recommendedName>
        <fullName evidence="5">Small-conductance mechanosensitive channel</fullName>
    </recommendedName>
</protein>
<comment type="caution">
    <text evidence="8">The sequence shown here is derived from an EMBL/GenBank/DDBJ whole genome shotgun (WGS) entry which is preliminary data.</text>
</comment>
<keyword evidence="2 5" id="KW-0812">Transmembrane</keyword>
<keyword evidence="5" id="KW-0407">Ion channel</keyword>
<evidence type="ECO:0000313" key="8">
    <source>
        <dbReference type="EMBL" id="RDW95437.1"/>
    </source>
</evidence>
<feature type="transmembrane region" description="Helical" evidence="5">
    <location>
        <begin position="308"/>
        <end position="325"/>
    </location>
</feature>
<name>A0A371CGA8_9GAMM</name>
<reference evidence="8 9" key="1">
    <citation type="journal article" date="2013" name="Genome Announc.">
        <title>Genome Sequence of the Polycyclic Aromatic Hydrocarbon-Degrading Bacterium Strain Marinobacter nanhaiticus D15-8WT.</title>
        <authorList>
            <person name="Cui Z."/>
            <person name="Gao W."/>
            <person name="Li Q."/>
            <person name="Xu G."/>
            <person name="Zheng L."/>
        </authorList>
    </citation>
    <scope>NUCLEOTIDE SEQUENCE [LARGE SCALE GENOMIC DNA]</scope>
    <source>
        <strain evidence="8 9">D15-8W</strain>
    </source>
</reference>
<keyword evidence="5" id="KW-0813">Transport</keyword>
<dbReference type="RefSeq" id="WP_051079745.1">
    <property type="nucleotide sequence ID" value="NZ_AP028878.1"/>
</dbReference>
<accession>A0A371CGA8</accession>
<dbReference type="GO" id="GO:0008381">
    <property type="term" value="F:mechanosensitive monoatomic ion channel activity"/>
    <property type="evidence" value="ECO:0007669"/>
    <property type="project" value="InterPro"/>
</dbReference>
<comment type="caution">
    <text evidence="5">Lacks conserved residue(s) required for the propagation of feature annotation.</text>
</comment>
<dbReference type="InterPro" id="IPR045275">
    <property type="entry name" value="MscS_archaea/bacteria_type"/>
</dbReference>
<feature type="transmembrane region" description="Helical" evidence="5">
    <location>
        <begin position="251"/>
        <end position="277"/>
    </location>
</feature>
<evidence type="ECO:0000256" key="1">
    <source>
        <dbReference type="ARBA" id="ARBA00004370"/>
    </source>
</evidence>
<feature type="transmembrane region" description="Helical" evidence="5">
    <location>
        <begin position="149"/>
        <end position="173"/>
    </location>
</feature>
<dbReference type="Pfam" id="PF00924">
    <property type="entry name" value="MS_channel_2nd"/>
    <property type="match status" value="1"/>
</dbReference>
<feature type="signal peptide" evidence="6">
    <location>
        <begin position="1"/>
        <end position="26"/>
    </location>
</feature>
<keyword evidence="4 5" id="KW-0472">Membrane</keyword>
<feature type="chain" id="PRO_5016571952" description="Small-conductance mechanosensitive channel" evidence="6">
    <location>
        <begin position="27"/>
        <end position="454"/>
    </location>
</feature>
<dbReference type="PANTHER" id="PTHR30221:SF18">
    <property type="entry name" value="SLL0590 PROTEIN"/>
    <property type="match status" value="1"/>
</dbReference>
<evidence type="ECO:0000256" key="6">
    <source>
        <dbReference type="SAM" id="SignalP"/>
    </source>
</evidence>
<gene>
    <name evidence="8" type="ORF">J057_24175</name>
</gene>
<evidence type="ECO:0000256" key="5">
    <source>
        <dbReference type="RuleBase" id="RU369025"/>
    </source>
</evidence>
<dbReference type="GO" id="GO:0005886">
    <property type="term" value="C:plasma membrane"/>
    <property type="evidence" value="ECO:0007669"/>
    <property type="project" value="UniProtKB-SubCell"/>
</dbReference>
<keyword evidence="3 5" id="KW-1133">Transmembrane helix</keyword>
<evidence type="ECO:0000313" key="9">
    <source>
        <dbReference type="Proteomes" id="UP000013165"/>
    </source>
</evidence>
<dbReference type="EMBL" id="APLQ01000011">
    <property type="protein sequence ID" value="RDW95437.1"/>
    <property type="molecule type" value="Genomic_DNA"/>
</dbReference>
<dbReference type="Proteomes" id="UP000013165">
    <property type="component" value="Unassembled WGS sequence"/>
</dbReference>
<organism evidence="8 9">
    <name type="scientific">Marinobacter nanhaiticus D15-8W</name>
    <dbReference type="NCBI Taxonomy" id="626887"/>
    <lineage>
        <taxon>Bacteria</taxon>
        <taxon>Pseudomonadati</taxon>
        <taxon>Pseudomonadota</taxon>
        <taxon>Gammaproteobacteria</taxon>
        <taxon>Pseudomonadales</taxon>
        <taxon>Marinobacteraceae</taxon>
        <taxon>Marinobacter</taxon>
    </lineage>
</organism>